<gene>
    <name evidence="2" type="ORF">SAMN04488514_111105</name>
</gene>
<evidence type="ECO:0008006" key="4">
    <source>
        <dbReference type="Google" id="ProtNLM"/>
    </source>
</evidence>
<evidence type="ECO:0000313" key="2">
    <source>
        <dbReference type="EMBL" id="SDM61500.1"/>
    </source>
</evidence>
<evidence type="ECO:0000313" key="3">
    <source>
        <dbReference type="Proteomes" id="UP000199440"/>
    </source>
</evidence>
<evidence type="ECO:0000256" key="1">
    <source>
        <dbReference type="SAM" id="SignalP"/>
    </source>
</evidence>
<organism evidence="2 3">
    <name type="scientific">Kriegella aquimaris</name>
    <dbReference type="NCBI Taxonomy" id="192904"/>
    <lineage>
        <taxon>Bacteria</taxon>
        <taxon>Pseudomonadati</taxon>
        <taxon>Bacteroidota</taxon>
        <taxon>Flavobacteriia</taxon>
        <taxon>Flavobacteriales</taxon>
        <taxon>Flavobacteriaceae</taxon>
        <taxon>Kriegella</taxon>
    </lineage>
</organism>
<dbReference type="EMBL" id="FNGV01000011">
    <property type="protein sequence ID" value="SDM61500.1"/>
    <property type="molecule type" value="Genomic_DNA"/>
</dbReference>
<protein>
    <recommendedName>
        <fullName evidence="4">YtxH domain-containing protein</fullName>
    </recommendedName>
</protein>
<keyword evidence="1" id="KW-0732">Signal</keyword>
<name>A0A1G9UNK1_9FLAO</name>
<sequence>MKRVVYIFLFALMTSMSLSTFTSCREDKKDAGDKIEDAMDDAGDKIEEGVEEIEDEIDDATDNN</sequence>
<accession>A0A1G9UNK1</accession>
<reference evidence="2 3" key="1">
    <citation type="submission" date="2016-10" db="EMBL/GenBank/DDBJ databases">
        <authorList>
            <person name="de Groot N.N."/>
        </authorList>
    </citation>
    <scope>NUCLEOTIDE SEQUENCE [LARGE SCALE GENOMIC DNA]</scope>
    <source>
        <strain evidence="2 3">DSM 19886</strain>
    </source>
</reference>
<dbReference type="AlphaFoldDB" id="A0A1G9UNK1"/>
<dbReference type="PROSITE" id="PS51257">
    <property type="entry name" value="PROKAR_LIPOPROTEIN"/>
    <property type="match status" value="1"/>
</dbReference>
<dbReference type="Proteomes" id="UP000199440">
    <property type="component" value="Unassembled WGS sequence"/>
</dbReference>
<keyword evidence="3" id="KW-1185">Reference proteome</keyword>
<feature type="chain" id="PRO_5011759016" description="YtxH domain-containing protein" evidence="1">
    <location>
        <begin position="21"/>
        <end position="64"/>
    </location>
</feature>
<feature type="signal peptide" evidence="1">
    <location>
        <begin position="1"/>
        <end position="20"/>
    </location>
</feature>
<dbReference type="RefSeq" id="WP_089893050.1">
    <property type="nucleotide sequence ID" value="NZ_FNGV01000011.1"/>
</dbReference>
<proteinExistence type="predicted"/>
<dbReference type="STRING" id="192904.SAMN04488514_111105"/>